<evidence type="ECO:0000256" key="2">
    <source>
        <dbReference type="SAM" id="Phobius"/>
    </source>
</evidence>
<dbReference type="PANTHER" id="PTHR32309:SF13">
    <property type="entry name" value="FERRIC ENTEROBACTIN TRANSPORT PROTEIN FEPE"/>
    <property type="match status" value="1"/>
</dbReference>
<dbReference type="HOGENOM" id="CLU_027864_2_0_3"/>
<dbReference type="eggNOG" id="COG3524">
    <property type="taxonomic scope" value="Bacteria"/>
</dbReference>
<feature type="transmembrane region" description="Helical" evidence="2">
    <location>
        <begin position="389"/>
        <end position="411"/>
    </location>
</feature>
<proteinExistence type="predicted"/>
<keyword evidence="2" id="KW-0812">Transmembrane</keyword>
<evidence type="ECO:0000313" key="4">
    <source>
        <dbReference type="Proteomes" id="UP000001422"/>
    </source>
</evidence>
<dbReference type="Proteomes" id="UP000001422">
    <property type="component" value="Chromosome"/>
</dbReference>
<dbReference type="STRING" id="84588.SYNW0640"/>
<organism evidence="3 4">
    <name type="scientific">Parasynechococcus marenigrum (strain WH8102)</name>
    <dbReference type="NCBI Taxonomy" id="84588"/>
    <lineage>
        <taxon>Bacteria</taxon>
        <taxon>Bacillati</taxon>
        <taxon>Cyanobacteriota</taxon>
        <taxon>Cyanophyceae</taxon>
        <taxon>Synechococcales</taxon>
        <taxon>Prochlorococcaceae</taxon>
        <taxon>Parasynechococcus</taxon>
        <taxon>Parasynechococcus marenigrum</taxon>
    </lineage>
</organism>
<dbReference type="AlphaFoldDB" id="Q7U8H8"/>
<keyword evidence="1" id="KW-0175">Coiled coil</keyword>
<feature type="transmembrane region" description="Helical" evidence="2">
    <location>
        <begin position="57"/>
        <end position="77"/>
    </location>
</feature>
<keyword evidence="2" id="KW-1133">Transmembrane helix</keyword>
<keyword evidence="2" id="KW-0472">Membrane</keyword>
<accession>Q7U8H8</accession>
<evidence type="ECO:0000256" key="1">
    <source>
        <dbReference type="SAM" id="Coils"/>
    </source>
</evidence>
<reference evidence="3 4" key="1">
    <citation type="journal article" date="2003" name="Nature">
        <title>The genome of a motile marine Synechococcus.</title>
        <authorList>
            <person name="Palenik B."/>
            <person name="Brahamsha B."/>
            <person name="Larimer F."/>
            <person name="Land M."/>
            <person name="Hauser L."/>
            <person name="Chain P."/>
            <person name="Lamerdin J."/>
            <person name="Regala W."/>
            <person name="Allen E.A."/>
            <person name="McCarren J."/>
            <person name="Paulsen I."/>
            <person name="Dufresne A."/>
            <person name="Partensky F."/>
            <person name="Webb E."/>
            <person name="Waterbury J."/>
        </authorList>
    </citation>
    <scope>NUCLEOTIDE SEQUENCE [LARGE SCALE GENOMIC DNA]</scope>
    <source>
        <strain evidence="3 4">WH8102</strain>
    </source>
</reference>
<feature type="coiled-coil region" evidence="1">
    <location>
        <begin position="269"/>
        <end position="318"/>
    </location>
</feature>
<dbReference type="GO" id="GO:0005886">
    <property type="term" value="C:plasma membrane"/>
    <property type="evidence" value="ECO:0007669"/>
    <property type="project" value="TreeGrafter"/>
</dbReference>
<sequence>MRLCFLPMTEQPRVTPTAAPRLRLGDGVRRIESFTGVQTSSLLPRLRSGLQGTWGNLFNVGTLAVAFVAISGVYCFGIGRDRYQATSEFVIKQPMPPATATTTVLGSMLSSSVLSSLEDGRYLQVYLKSNAVKQAVFPDSSAFKSTYAPQAPDRWSGLRDDANEQEQLAFFQRQLEVTPQELSGTILLSTSAFTADAAYQLNNNLLKQAQRFVNEVNQSISADQQSFAEEQVALAKTRLKKAGDALEDFQDRYGQLDPQGEQNATTGFITGLESRLVDLKVEEASLRRQFRDPNAPEVALVSDQVRELERQIQEERQKAVGSGGRDLNKLARQASGLQSDVNFASESLSSAMRAAENSRMESQRQLKFIVMLSKPQMPSGPETSWRWKAFLSCLGVLIVVWGVGGFMLTALRRD</sequence>
<keyword evidence="4" id="KW-1185">Reference proteome</keyword>
<evidence type="ECO:0000313" key="3">
    <source>
        <dbReference type="EMBL" id="CAE07155.1"/>
    </source>
</evidence>
<dbReference type="EMBL" id="BX569690">
    <property type="protein sequence ID" value="CAE07155.1"/>
    <property type="molecule type" value="Genomic_DNA"/>
</dbReference>
<dbReference type="GO" id="GO:0004713">
    <property type="term" value="F:protein tyrosine kinase activity"/>
    <property type="evidence" value="ECO:0007669"/>
    <property type="project" value="TreeGrafter"/>
</dbReference>
<protein>
    <submittedName>
        <fullName evidence="3">Possible ABC transporter involved in polysaccharide efflux</fullName>
    </submittedName>
</protein>
<dbReference type="PANTHER" id="PTHR32309">
    <property type="entry name" value="TYROSINE-PROTEIN KINASE"/>
    <property type="match status" value="1"/>
</dbReference>
<name>Q7U8H8_PARMW</name>
<gene>
    <name evidence="3" type="ordered locus">SYNW0640</name>
</gene>
<dbReference type="KEGG" id="syw:SYNW0640"/>
<dbReference type="InterPro" id="IPR050445">
    <property type="entry name" value="Bact_polysacc_biosynth/exp"/>
</dbReference>